<dbReference type="Proteomes" id="UP001081283">
    <property type="component" value="Unassembled WGS sequence"/>
</dbReference>
<feature type="transmembrane region" description="Helical" evidence="1">
    <location>
        <begin position="21"/>
        <end position="44"/>
    </location>
</feature>
<protein>
    <submittedName>
        <fullName evidence="2">Uncharacterized protein</fullName>
    </submittedName>
</protein>
<dbReference type="EMBL" id="JAOVZQ010000001">
    <property type="protein sequence ID" value="MCY0095412.1"/>
    <property type="molecule type" value="Genomic_DNA"/>
</dbReference>
<evidence type="ECO:0000256" key="1">
    <source>
        <dbReference type="SAM" id="Phobius"/>
    </source>
</evidence>
<reference evidence="2" key="1">
    <citation type="submission" date="2022-10" db="EMBL/GenBank/DDBJ databases">
        <title>Hoeflea sp. J2-29, isolated from marine algae.</title>
        <authorList>
            <person name="Kristyanto S."/>
            <person name="Kim J.M."/>
            <person name="Jeon C.O."/>
        </authorList>
    </citation>
    <scope>NUCLEOTIDE SEQUENCE</scope>
    <source>
        <strain evidence="2">J2-29</strain>
    </source>
</reference>
<comment type="caution">
    <text evidence="2">The sequence shown here is derived from an EMBL/GenBank/DDBJ whole genome shotgun (WGS) entry which is preliminary data.</text>
</comment>
<accession>A0ABT3YHV8</accession>
<keyword evidence="1" id="KW-0472">Membrane</keyword>
<name>A0ABT3YHV8_9HYPH</name>
<keyword evidence="3" id="KW-1185">Reference proteome</keyword>
<dbReference type="RefSeq" id="WP_267613293.1">
    <property type="nucleotide sequence ID" value="NZ_JAOVZQ010000001.1"/>
</dbReference>
<evidence type="ECO:0000313" key="3">
    <source>
        <dbReference type="Proteomes" id="UP001081283"/>
    </source>
</evidence>
<keyword evidence="1" id="KW-0812">Transmembrane</keyword>
<gene>
    <name evidence="2" type="ORF">OEG82_15505</name>
</gene>
<evidence type="ECO:0000313" key="2">
    <source>
        <dbReference type="EMBL" id="MCY0095412.1"/>
    </source>
</evidence>
<sequence length="136" mass="15113">MAAGPVVTLKKLWRHNRWLTLSFLITLTLALVFIIRAGVFFVYWQNHADEPIEGWMTIRYVARSYRVDPKIVHAAAGLAEAGPDRRPLIRMARDQGLPLNTLATSIIEAIEADRAARGVANSELPDPDIPDTSGQP</sequence>
<proteinExistence type="predicted"/>
<keyword evidence="1" id="KW-1133">Transmembrane helix</keyword>
<organism evidence="2 3">
    <name type="scientific">Hoeflea ulvae</name>
    <dbReference type="NCBI Taxonomy" id="2983764"/>
    <lineage>
        <taxon>Bacteria</taxon>
        <taxon>Pseudomonadati</taxon>
        <taxon>Pseudomonadota</taxon>
        <taxon>Alphaproteobacteria</taxon>
        <taxon>Hyphomicrobiales</taxon>
        <taxon>Rhizobiaceae</taxon>
        <taxon>Hoeflea</taxon>
    </lineage>
</organism>